<dbReference type="Proteomes" id="UP000733379">
    <property type="component" value="Unassembled WGS sequence"/>
</dbReference>
<name>A0ABS6AY37_9NOCA</name>
<evidence type="ECO:0000256" key="4">
    <source>
        <dbReference type="ARBA" id="ARBA00023186"/>
    </source>
</evidence>
<keyword evidence="4" id="KW-0143">Chaperone</keyword>
<keyword evidence="3" id="KW-0963">Cytoplasm</keyword>
<gene>
    <name evidence="5" type="ORF">KO481_15725</name>
</gene>
<organism evidence="5 6">
    <name type="scientific">Nocardia albiluteola</name>
    <dbReference type="NCBI Taxonomy" id="2842303"/>
    <lineage>
        <taxon>Bacteria</taxon>
        <taxon>Bacillati</taxon>
        <taxon>Actinomycetota</taxon>
        <taxon>Actinomycetes</taxon>
        <taxon>Mycobacteriales</taxon>
        <taxon>Nocardiaceae</taxon>
        <taxon>Nocardia</taxon>
    </lineage>
</organism>
<evidence type="ECO:0000256" key="3">
    <source>
        <dbReference type="ARBA" id="ARBA00022490"/>
    </source>
</evidence>
<comment type="subcellular location">
    <subcellularLocation>
        <location evidence="1">Cytoplasm</location>
    </subcellularLocation>
</comment>
<sequence length="261" mass="28055">MNAVWTLSDIDFCALWEETNAGWLPSPLCAVSRIMDADEYHAQQLRALREVRAIPGLDVDLLGKTLAHPDITVEAISSGTLDDGEDDLVRIHAARRGPHGVVVRQIPGEEPCYSDGFVVTFCTAVELARVVVAQLPGASPGRLGNIVLVGEGEGLDYSYGRSAVRNNAFAAESASARAARFLDAPIERIGNVGIAQARSAFGPKGCTRYSIPWRDLADDGRYLITDENPPVAVPADAEKLLAQINTRIAAVVQALRDERPA</sequence>
<evidence type="ECO:0000256" key="2">
    <source>
        <dbReference type="ARBA" id="ARBA00006411"/>
    </source>
</evidence>
<dbReference type="InterPro" id="IPR025734">
    <property type="entry name" value="EspG"/>
</dbReference>
<accession>A0ABS6AY37</accession>
<comment type="caution">
    <text evidence="5">The sequence shown here is derived from an EMBL/GenBank/DDBJ whole genome shotgun (WGS) entry which is preliminary data.</text>
</comment>
<dbReference type="Pfam" id="PF14011">
    <property type="entry name" value="ESX-1_EspG"/>
    <property type="match status" value="1"/>
</dbReference>
<evidence type="ECO:0000313" key="5">
    <source>
        <dbReference type="EMBL" id="MBU3062967.1"/>
    </source>
</evidence>
<protein>
    <submittedName>
        <fullName evidence="5">ESX secretion-associated protein EspG</fullName>
    </submittedName>
</protein>
<reference evidence="5 6" key="1">
    <citation type="submission" date="2021-06" db="EMBL/GenBank/DDBJ databases">
        <title>Actinomycetes sequencing.</title>
        <authorList>
            <person name="Shan Q."/>
        </authorList>
    </citation>
    <scope>NUCLEOTIDE SEQUENCE [LARGE SCALE GENOMIC DNA]</scope>
    <source>
        <strain evidence="5 6">NEAU-G5</strain>
    </source>
</reference>
<evidence type="ECO:0000256" key="1">
    <source>
        <dbReference type="ARBA" id="ARBA00004496"/>
    </source>
</evidence>
<evidence type="ECO:0000313" key="6">
    <source>
        <dbReference type="Proteomes" id="UP000733379"/>
    </source>
</evidence>
<proteinExistence type="inferred from homology"/>
<comment type="similarity">
    <text evidence="2">Belongs to the EspG family.</text>
</comment>
<dbReference type="RefSeq" id="WP_215917829.1">
    <property type="nucleotide sequence ID" value="NZ_JAHKNI010000004.1"/>
</dbReference>
<dbReference type="EMBL" id="JAHKNI010000004">
    <property type="protein sequence ID" value="MBU3062967.1"/>
    <property type="molecule type" value="Genomic_DNA"/>
</dbReference>
<keyword evidence="6" id="KW-1185">Reference proteome</keyword>